<organism evidence="1 2">
    <name type="scientific">Deinococcus humi</name>
    <dbReference type="NCBI Taxonomy" id="662880"/>
    <lineage>
        <taxon>Bacteria</taxon>
        <taxon>Thermotogati</taxon>
        <taxon>Deinococcota</taxon>
        <taxon>Deinococci</taxon>
        <taxon>Deinococcales</taxon>
        <taxon>Deinococcaceae</taxon>
        <taxon>Deinococcus</taxon>
    </lineage>
</organism>
<dbReference type="AlphaFoldDB" id="A0A7W8K0W8"/>
<sequence>MKQPDIHGDMATKNAFWERRNGYQVVLELWHDESRNVGGDVPDARQWSWMARLNGKDCTNAALGDSETTYADLNDQEVAIKRLRAYIDLLPSGTGARAQL</sequence>
<accession>A0A7W8K0W8</accession>
<reference evidence="1 2" key="1">
    <citation type="submission" date="2020-08" db="EMBL/GenBank/DDBJ databases">
        <title>Genomic Encyclopedia of Type Strains, Phase IV (KMG-IV): sequencing the most valuable type-strain genomes for metagenomic binning, comparative biology and taxonomic classification.</title>
        <authorList>
            <person name="Goeker M."/>
        </authorList>
    </citation>
    <scope>NUCLEOTIDE SEQUENCE [LARGE SCALE GENOMIC DNA]</scope>
    <source>
        <strain evidence="1 2">DSM 27939</strain>
    </source>
</reference>
<proteinExistence type="predicted"/>
<protein>
    <submittedName>
        <fullName evidence="1">Uncharacterized protein</fullName>
    </submittedName>
</protein>
<keyword evidence="2" id="KW-1185">Reference proteome</keyword>
<evidence type="ECO:0000313" key="2">
    <source>
        <dbReference type="Proteomes" id="UP000552709"/>
    </source>
</evidence>
<comment type="caution">
    <text evidence="1">The sequence shown here is derived from an EMBL/GenBank/DDBJ whole genome shotgun (WGS) entry which is preliminary data.</text>
</comment>
<dbReference type="EMBL" id="JACHFL010000016">
    <property type="protein sequence ID" value="MBB5365199.1"/>
    <property type="molecule type" value="Genomic_DNA"/>
</dbReference>
<name>A0A7W8K0W8_9DEIO</name>
<dbReference type="Proteomes" id="UP000552709">
    <property type="component" value="Unassembled WGS sequence"/>
</dbReference>
<evidence type="ECO:0000313" key="1">
    <source>
        <dbReference type="EMBL" id="MBB5365199.1"/>
    </source>
</evidence>
<gene>
    <name evidence="1" type="ORF">HNQ08_004320</name>
</gene>
<dbReference type="RefSeq" id="WP_184136508.1">
    <property type="nucleotide sequence ID" value="NZ_JACHFL010000016.1"/>
</dbReference>